<dbReference type="PROSITE" id="PS00583">
    <property type="entry name" value="PFKB_KINASES_1"/>
    <property type="match status" value="1"/>
</dbReference>
<dbReference type="Gene3D" id="3.40.1190.20">
    <property type="match status" value="1"/>
</dbReference>
<dbReference type="PRINTS" id="PR00990">
    <property type="entry name" value="RIBOKINASE"/>
</dbReference>
<dbReference type="GO" id="GO:0016301">
    <property type="term" value="F:kinase activity"/>
    <property type="evidence" value="ECO:0007669"/>
    <property type="project" value="UniProtKB-KW"/>
</dbReference>
<dbReference type="PANTHER" id="PTHR43085:SF46">
    <property type="entry name" value="ADENOSINE KINASE"/>
    <property type="match status" value="1"/>
</dbReference>
<dbReference type="InterPro" id="IPR002173">
    <property type="entry name" value="Carboh/pur_kinase_PfkB_CS"/>
</dbReference>
<evidence type="ECO:0000256" key="1">
    <source>
        <dbReference type="ARBA" id="ARBA00010688"/>
    </source>
</evidence>
<keyword evidence="6" id="KW-1185">Reference proteome</keyword>
<dbReference type="InterPro" id="IPR002139">
    <property type="entry name" value="Ribo/fructo_kinase"/>
</dbReference>
<evidence type="ECO:0000313" key="6">
    <source>
        <dbReference type="Proteomes" id="UP001596200"/>
    </source>
</evidence>
<dbReference type="InterPro" id="IPR011611">
    <property type="entry name" value="PfkB_dom"/>
</dbReference>
<comment type="caution">
    <text evidence="5">The sequence shown here is derived from an EMBL/GenBank/DDBJ whole genome shotgun (WGS) entry which is preliminary data.</text>
</comment>
<keyword evidence="3 5" id="KW-0418">Kinase</keyword>
<dbReference type="CDD" id="cd01942">
    <property type="entry name" value="ribokinase_group_A"/>
    <property type="match status" value="1"/>
</dbReference>
<name>A0ABW1GTL3_9ACTN</name>
<dbReference type="EMBL" id="JBHSPU010000022">
    <property type="protein sequence ID" value="MFC5916937.1"/>
    <property type="molecule type" value="Genomic_DNA"/>
</dbReference>
<dbReference type="Proteomes" id="UP001596200">
    <property type="component" value="Unassembled WGS sequence"/>
</dbReference>
<dbReference type="InterPro" id="IPR029056">
    <property type="entry name" value="Ribokinase-like"/>
</dbReference>
<organism evidence="5 6">
    <name type="scientific">Streptomyces pulveraceus</name>
    <dbReference type="NCBI Taxonomy" id="68258"/>
    <lineage>
        <taxon>Bacteria</taxon>
        <taxon>Bacillati</taxon>
        <taxon>Actinomycetota</taxon>
        <taxon>Actinomycetes</taxon>
        <taxon>Kitasatosporales</taxon>
        <taxon>Streptomycetaceae</taxon>
        <taxon>Streptomyces</taxon>
    </lineage>
</organism>
<accession>A0ABW1GTL3</accession>
<sequence>MHIAVTGSIATDHLTVFPGRFADQLIPGQLDHVSLSFLADTLEVRRGGVAANIAVGLARLGLRPLLVGAAGKDFDDYDAWLQKNGVDSRAVRISETLHTARFMCTTDADHNQIATFYAGAMAEARHITIASLDEHAGPPELVVIAPNDPEAMLRHTAECREIGLPFAADPSQQLARLDREETRSLVEGAEYLFTNEYEAALLRERTGWTDAQVLARCGTWVTTRGADGVTVLSESGPELRVGAVPTTEAHDPTGVGDAFRAGFLAGAAWRLPPQNAVQLGCALATSVLESVGPQEYEIDPVVLLRRIDDTYGRSAASGVEPFLTDLRRRFPTEPGRDAE</sequence>
<evidence type="ECO:0000256" key="3">
    <source>
        <dbReference type="ARBA" id="ARBA00022777"/>
    </source>
</evidence>
<dbReference type="SUPFAM" id="SSF53613">
    <property type="entry name" value="Ribokinase-like"/>
    <property type="match status" value="1"/>
</dbReference>
<dbReference type="PANTHER" id="PTHR43085">
    <property type="entry name" value="HEXOKINASE FAMILY MEMBER"/>
    <property type="match status" value="1"/>
</dbReference>
<comment type="similarity">
    <text evidence="1">Belongs to the carbohydrate kinase PfkB family.</text>
</comment>
<protein>
    <submittedName>
        <fullName evidence="5">Carbohydrate kinase family protein</fullName>
    </submittedName>
</protein>
<keyword evidence="2" id="KW-0808">Transferase</keyword>
<feature type="domain" description="Carbohydrate kinase PfkB" evidence="4">
    <location>
        <begin position="33"/>
        <end position="295"/>
    </location>
</feature>
<gene>
    <name evidence="5" type="ORF">ACFP1B_26440</name>
</gene>
<reference evidence="6" key="1">
    <citation type="journal article" date="2019" name="Int. J. Syst. Evol. Microbiol.">
        <title>The Global Catalogue of Microorganisms (GCM) 10K type strain sequencing project: providing services to taxonomists for standard genome sequencing and annotation.</title>
        <authorList>
            <consortium name="The Broad Institute Genomics Platform"/>
            <consortium name="The Broad Institute Genome Sequencing Center for Infectious Disease"/>
            <person name="Wu L."/>
            <person name="Ma J."/>
        </authorList>
    </citation>
    <scope>NUCLEOTIDE SEQUENCE [LARGE SCALE GENOMIC DNA]</scope>
    <source>
        <strain evidence="6">JCM 4147</strain>
    </source>
</reference>
<evidence type="ECO:0000313" key="5">
    <source>
        <dbReference type="EMBL" id="MFC5916937.1"/>
    </source>
</evidence>
<dbReference type="Pfam" id="PF00294">
    <property type="entry name" value="PfkB"/>
    <property type="match status" value="1"/>
</dbReference>
<dbReference type="RefSeq" id="WP_344515889.1">
    <property type="nucleotide sequence ID" value="NZ_BAAATU010000034.1"/>
</dbReference>
<evidence type="ECO:0000259" key="4">
    <source>
        <dbReference type="Pfam" id="PF00294"/>
    </source>
</evidence>
<evidence type="ECO:0000256" key="2">
    <source>
        <dbReference type="ARBA" id="ARBA00022679"/>
    </source>
</evidence>
<proteinExistence type="inferred from homology"/>
<dbReference type="InterPro" id="IPR050306">
    <property type="entry name" value="PfkB_Carbo_kinase"/>
</dbReference>